<dbReference type="KEGG" id="vha:VIBHAR_01999"/>
<sequence length="997" mass="103467">MSNQSKYQVAIAAIDQYSAPLKAASASFDSLTEDVKAQSAEIKKLNASAASLNSYASIKRDLTETSAQMGSAKVKAEQLAVATKELSLQTKGYESAVSSSQSKLQNLEAQMRATEHPSKALRTAIKEARKEVKLNTANLNEHQLQLSKTQAAYDKSRHEVSQLTKHYDVQRTKLHGLKSKLNESGIQAHKFGEAQRQIKRDITAANAALDKQKAKLKSVQAASAKIESNKMARSELGGEALDLAMKGAVLAVPIKFAVDFESAFADVKKAVNDASDEELEVMKKRIVIEAPKLGVTQEGLSAIIAEGARNGIAKDELFNFAESAAKMSVAFDMAADEAGASMMKWRTTMNLSQDQAVNLANAVNYVGDNMATTAKDITEVLVRQGAVITNAGLDEVQAASLSAAVLSGSASTEIAATATKNLLLSLTAGDSASGGQKDALMTLGFDPADLARDMQENAPKTVEQVLLAIKDQDADVQTALMKNLFGSESIGSIAPLLQNLDNFRKAFKLVEKDTNFAGSMQNEFEVQSATAMRKISAFTASITGLFTVLGESMLPVVGDVLDTITPAVTWLTEAAQSAPGATAALMAIPAALVAVKGAALAFKAGKLLLGQGKNYADLGKAKLGIGLDGTAESAQKATSRLSRLNQTLDNLGNNGGRGRNRYQRDGASTSSRRKSRPKRARLSRRGGKFGRLLDFGSRLTDFLPMGAPAPAFAASSNGSAKGKWGKRAAVLGGGTALSMLTSSANAADLALMGADAASVASVAGDVAGSLPLKGMMAGIAGTAGKLFKPLNVMLQGAALTSAINNGSAEEIGGTAGDMAGGLGGAALGATIGTAILPGIGTVVGGALGGLAGGELGEWLGTKVAGLFSSDEEETLTAKAATLDKEKDGLTQPTSQLQADAVLNGPDGGSSLAMLPEPTSVLPSPDSIAKSLSQTNQDNRKVEINLTIPPSSSNPQQDEDMLNRLVAKLKDMMMAEGMMGSGSLSVAMDGSLSDRSDV</sequence>
<evidence type="ECO:0000256" key="3">
    <source>
        <dbReference type="SAM" id="MobiDB-lite"/>
    </source>
</evidence>
<evidence type="ECO:0000313" key="6">
    <source>
        <dbReference type="Proteomes" id="UP000008152"/>
    </source>
</evidence>
<evidence type="ECO:0000256" key="2">
    <source>
        <dbReference type="SAM" id="Coils"/>
    </source>
</evidence>
<feature type="region of interest" description="Disordered" evidence="3">
    <location>
        <begin position="647"/>
        <end position="684"/>
    </location>
</feature>
<evidence type="ECO:0000313" key="5">
    <source>
        <dbReference type="EMBL" id="ABU70964.1"/>
    </source>
</evidence>
<evidence type="ECO:0000256" key="1">
    <source>
        <dbReference type="ARBA" id="ARBA00022612"/>
    </source>
</evidence>
<dbReference type="EMBL" id="CP000789">
    <property type="protein sequence ID" value="ABU70964.1"/>
    <property type="molecule type" value="Genomic_DNA"/>
</dbReference>
<feature type="coiled-coil region" evidence="2">
    <location>
        <begin position="125"/>
        <end position="159"/>
    </location>
</feature>
<dbReference type="Proteomes" id="UP000008152">
    <property type="component" value="Chromosome I"/>
</dbReference>
<dbReference type="AlphaFoldDB" id="A7MW86"/>
<dbReference type="SUPFAM" id="SSF57997">
    <property type="entry name" value="Tropomyosin"/>
    <property type="match status" value="1"/>
</dbReference>
<dbReference type="PANTHER" id="PTHR37813:SF1">
    <property type="entry name" value="FELS-2 PROPHAGE PROTEIN"/>
    <property type="match status" value="1"/>
</dbReference>
<name>A7MW86_VIBC1</name>
<dbReference type="RefSeq" id="WP_012127752.1">
    <property type="nucleotide sequence ID" value="NC_009783.1"/>
</dbReference>
<gene>
    <name evidence="5" type="ordered locus">VIBHAR_01999</name>
</gene>
<dbReference type="PANTHER" id="PTHR37813">
    <property type="entry name" value="FELS-2 PROPHAGE PROTEIN"/>
    <property type="match status" value="1"/>
</dbReference>
<reference evidence="5 6" key="1">
    <citation type="submission" date="2007-08" db="EMBL/GenBank/DDBJ databases">
        <authorList>
            <consortium name="The Vibrio harveyi Genome Sequencing Project"/>
            <person name="Bassler B."/>
            <person name="Clifton S.W."/>
            <person name="Fulton L."/>
            <person name="Delehaunty K."/>
            <person name="Fronick C."/>
            <person name="Harrison M."/>
            <person name="Markivic C."/>
            <person name="Fulton R."/>
            <person name="Tin-Wollam A.-M."/>
            <person name="Shah N."/>
            <person name="Pepin K."/>
            <person name="Nash W."/>
            <person name="Thiruvilangam P."/>
            <person name="Bhonagiri V."/>
            <person name="Waters C."/>
            <person name="Tu K.C."/>
            <person name="Irgon J."/>
            <person name="Wilson R.K."/>
        </authorList>
    </citation>
    <scope>NUCLEOTIDE SEQUENCE [LARGE SCALE GENOMIC DNA]</scope>
    <source>
        <strain evidence="6">ATCC BAA-1116 / BB120</strain>
    </source>
</reference>
<dbReference type="PATRIC" id="fig|338187.25.peg.687"/>
<keyword evidence="2" id="KW-0175">Coiled coil</keyword>
<keyword evidence="1" id="KW-1188">Viral release from host cell</keyword>
<accession>A7MW86</accession>
<feature type="compositionally biased region" description="Basic residues" evidence="3">
    <location>
        <begin position="671"/>
        <end position="684"/>
    </location>
</feature>
<organism evidence="5 6">
    <name type="scientific">Vibrio campbellii (strain ATCC BAA-1116)</name>
    <dbReference type="NCBI Taxonomy" id="2902295"/>
    <lineage>
        <taxon>Bacteria</taxon>
        <taxon>Pseudomonadati</taxon>
        <taxon>Pseudomonadota</taxon>
        <taxon>Gammaproteobacteria</taxon>
        <taxon>Vibrionales</taxon>
        <taxon>Vibrionaceae</taxon>
        <taxon>Vibrio</taxon>
    </lineage>
</organism>
<dbReference type="InterPro" id="IPR010090">
    <property type="entry name" value="Phage_tape_meas"/>
</dbReference>
<dbReference type="Pfam" id="PF10145">
    <property type="entry name" value="PhageMin_Tail"/>
    <property type="match status" value="1"/>
</dbReference>
<dbReference type="NCBIfam" id="TIGR01760">
    <property type="entry name" value="tape_meas_TP901"/>
    <property type="match status" value="1"/>
</dbReference>
<protein>
    <recommendedName>
        <fullName evidence="4">Phage tail tape measure protein domain-containing protein</fullName>
    </recommendedName>
</protein>
<proteinExistence type="predicted"/>
<evidence type="ECO:0000259" key="4">
    <source>
        <dbReference type="Pfam" id="PF10145"/>
    </source>
</evidence>
<feature type="domain" description="Phage tail tape measure protein" evidence="4">
    <location>
        <begin position="293"/>
        <end position="486"/>
    </location>
</feature>
<feature type="coiled-coil region" evidence="2">
    <location>
        <begin position="202"/>
        <end position="229"/>
    </location>
</feature>